<evidence type="ECO:0000256" key="7">
    <source>
        <dbReference type="ARBA" id="ARBA00047899"/>
    </source>
</evidence>
<dbReference type="GO" id="GO:0004674">
    <property type="term" value="F:protein serine/threonine kinase activity"/>
    <property type="evidence" value="ECO:0007669"/>
    <property type="project" value="UniProtKB-KW"/>
</dbReference>
<dbReference type="PROSITE" id="PS00107">
    <property type="entry name" value="PROTEIN_KINASE_ATP"/>
    <property type="match status" value="1"/>
</dbReference>
<dbReference type="GO" id="GO:0005524">
    <property type="term" value="F:ATP binding"/>
    <property type="evidence" value="ECO:0007669"/>
    <property type="project" value="UniProtKB-UniRule"/>
</dbReference>
<dbReference type="GO" id="GO:0000245">
    <property type="term" value="P:spliceosomal complex assembly"/>
    <property type="evidence" value="ECO:0007669"/>
    <property type="project" value="TreeGrafter"/>
</dbReference>
<dbReference type="AlphaFoldDB" id="A0A6G0WK38"/>
<keyword evidence="5" id="KW-0418">Kinase</keyword>
<evidence type="ECO:0000256" key="6">
    <source>
        <dbReference type="ARBA" id="ARBA00022840"/>
    </source>
</evidence>
<feature type="compositionally biased region" description="Basic and acidic residues" evidence="10">
    <location>
        <begin position="264"/>
        <end position="274"/>
    </location>
</feature>
<dbReference type="InterPro" id="IPR011009">
    <property type="entry name" value="Kinase-like_dom_sf"/>
</dbReference>
<dbReference type="Gene3D" id="1.10.510.10">
    <property type="entry name" value="Transferase(Phosphotransferase) domain 1"/>
    <property type="match status" value="1"/>
</dbReference>
<sequence length="695" mass="79042">MSAPGGGEVREKKPVAPTKWKQAAKAKGGVKKDKAPMPCLEEDDTEDDVASSPSHSTTNAPNDDDGASESPSSDDEESSSESEEEEETSYKTGGYHRVQVGDVFNQRFTVLEKLGWGHFSTVWRCRDAETGNQVAMKVQKSASHYMEAARDEVELLECVNKAASRTGIAPRIVKLIASFEHTGPHGVHMCMVFEMLGDNLLTLIKRYDYKGIPLPLLKIITKQMLEGMAFLHDECEIIHTDLKPENVLLEAPLMKMPKFRSLRAQKELSPDEKKKLKKKLKKKKQKQNKKEQDDVVNQMEALQITTDEPSDPQLWSNFGSGVESVSMETSLPPLTEYLVNARESRGCPTPHEYAARIMLWLPEDEIVASFGSMRRIFRIKMALTKAMATPVKNSRHATCFSLKNYNFDASSLVKRLHHELLGQVDEGTSSNTTVWRLEFDARYLGGICQFLETAWPRLRFLNIARSAPYVIQGFHLPIDPPLPEYLLQGIYLPGDEELEARVLPVQNRVDSWQERILARLNAENDAIPDYQVRIADLGNACWTYKHFTQDIQTRQYRSPEVILGQNYDQSTDMWSMGCFVFELATGELLFDPKSGKSYSRDEDHLAQMIELLGRIPKNFAKSGKYSNDYFNSRGELRKIHNLKFWGLKDVLVEKYEFDTDEAEQFAAFLEPMLRFQPSKRATAEESLHHPWLNTS</sequence>
<dbReference type="FunFam" id="1.10.510.10:FF:000339">
    <property type="entry name" value="Serine/threonine-protein kinase SRPK-like protein"/>
    <property type="match status" value="1"/>
</dbReference>
<dbReference type="SUPFAM" id="SSF56112">
    <property type="entry name" value="Protein kinase-like (PK-like)"/>
    <property type="match status" value="1"/>
</dbReference>
<evidence type="ECO:0000256" key="5">
    <source>
        <dbReference type="ARBA" id="ARBA00022777"/>
    </source>
</evidence>
<dbReference type="EC" id="2.7.11.1" evidence="1"/>
<dbReference type="FunFam" id="3.30.200.20:FF:000770">
    <property type="entry name" value="SRSF protein kinase 2"/>
    <property type="match status" value="1"/>
</dbReference>
<dbReference type="Proteomes" id="UP000481153">
    <property type="component" value="Unassembled WGS sequence"/>
</dbReference>
<comment type="caution">
    <text evidence="12">The sequence shown here is derived from an EMBL/GenBank/DDBJ whole genome shotgun (WGS) entry which is preliminary data.</text>
</comment>
<name>A0A6G0WK38_9STRA</name>
<dbReference type="GO" id="GO:0050684">
    <property type="term" value="P:regulation of mRNA processing"/>
    <property type="evidence" value="ECO:0007669"/>
    <property type="project" value="TreeGrafter"/>
</dbReference>
<feature type="compositionally biased region" description="Acidic residues" evidence="10">
    <location>
        <begin position="40"/>
        <end position="49"/>
    </location>
</feature>
<organism evidence="12 13">
    <name type="scientific">Aphanomyces euteiches</name>
    <dbReference type="NCBI Taxonomy" id="100861"/>
    <lineage>
        <taxon>Eukaryota</taxon>
        <taxon>Sar</taxon>
        <taxon>Stramenopiles</taxon>
        <taxon>Oomycota</taxon>
        <taxon>Saprolegniomycetes</taxon>
        <taxon>Saprolegniales</taxon>
        <taxon>Verrucalvaceae</taxon>
        <taxon>Aphanomyces</taxon>
    </lineage>
</organism>
<evidence type="ECO:0000256" key="10">
    <source>
        <dbReference type="SAM" id="MobiDB-lite"/>
    </source>
</evidence>
<evidence type="ECO:0000256" key="2">
    <source>
        <dbReference type="ARBA" id="ARBA00022527"/>
    </source>
</evidence>
<evidence type="ECO:0000256" key="3">
    <source>
        <dbReference type="ARBA" id="ARBA00022679"/>
    </source>
</evidence>
<feature type="compositionally biased region" description="Polar residues" evidence="10">
    <location>
        <begin position="51"/>
        <end position="61"/>
    </location>
</feature>
<keyword evidence="13" id="KW-1185">Reference proteome</keyword>
<protein>
    <recommendedName>
        <fullName evidence="1">non-specific serine/threonine protein kinase</fullName>
        <ecNumber evidence="1">2.7.11.1</ecNumber>
    </recommendedName>
</protein>
<feature type="compositionally biased region" description="Acidic residues" evidence="10">
    <location>
        <begin position="62"/>
        <end position="87"/>
    </location>
</feature>
<feature type="region of interest" description="Disordered" evidence="10">
    <location>
        <begin position="1"/>
        <end position="94"/>
    </location>
</feature>
<evidence type="ECO:0000313" key="13">
    <source>
        <dbReference type="Proteomes" id="UP000481153"/>
    </source>
</evidence>
<dbReference type="PANTHER" id="PTHR47634">
    <property type="entry name" value="PROTEIN KINASE DOMAIN-CONTAINING PROTEIN-RELATED"/>
    <property type="match status" value="1"/>
</dbReference>
<keyword evidence="3" id="KW-0808">Transferase</keyword>
<dbReference type="Gene3D" id="3.30.200.20">
    <property type="entry name" value="Phosphorylase Kinase, domain 1"/>
    <property type="match status" value="1"/>
</dbReference>
<evidence type="ECO:0000256" key="8">
    <source>
        <dbReference type="ARBA" id="ARBA00048679"/>
    </source>
</evidence>
<keyword evidence="6 9" id="KW-0067">ATP-binding</keyword>
<feature type="region of interest" description="Disordered" evidence="10">
    <location>
        <begin position="264"/>
        <end position="295"/>
    </location>
</feature>
<dbReference type="InterPro" id="IPR017441">
    <property type="entry name" value="Protein_kinase_ATP_BS"/>
</dbReference>
<dbReference type="VEuPathDB" id="FungiDB:AeMF1_009759"/>
<feature type="domain" description="Protein kinase" evidence="11">
    <location>
        <begin position="108"/>
        <end position="692"/>
    </location>
</feature>
<evidence type="ECO:0000313" key="12">
    <source>
        <dbReference type="EMBL" id="KAF0727595.1"/>
    </source>
</evidence>
<evidence type="ECO:0000256" key="1">
    <source>
        <dbReference type="ARBA" id="ARBA00012513"/>
    </source>
</evidence>
<reference evidence="12 13" key="1">
    <citation type="submission" date="2019-07" db="EMBL/GenBank/DDBJ databases">
        <title>Genomics analysis of Aphanomyces spp. identifies a new class of oomycete effector associated with host adaptation.</title>
        <authorList>
            <person name="Gaulin E."/>
        </authorList>
    </citation>
    <scope>NUCLEOTIDE SEQUENCE [LARGE SCALE GENOMIC DNA]</scope>
    <source>
        <strain evidence="12 13">ATCC 201684</strain>
    </source>
</reference>
<comment type="catalytic activity">
    <reaction evidence="7">
        <text>L-threonyl-[protein] + ATP = O-phospho-L-threonyl-[protein] + ADP + H(+)</text>
        <dbReference type="Rhea" id="RHEA:46608"/>
        <dbReference type="Rhea" id="RHEA-COMP:11060"/>
        <dbReference type="Rhea" id="RHEA-COMP:11605"/>
        <dbReference type="ChEBI" id="CHEBI:15378"/>
        <dbReference type="ChEBI" id="CHEBI:30013"/>
        <dbReference type="ChEBI" id="CHEBI:30616"/>
        <dbReference type="ChEBI" id="CHEBI:61977"/>
        <dbReference type="ChEBI" id="CHEBI:456216"/>
        <dbReference type="EC" id="2.7.11.1"/>
    </reaction>
</comment>
<dbReference type="PANTHER" id="PTHR47634:SF9">
    <property type="entry name" value="PROTEIN KINASE DOMAIN-CONTAINING PROTEIN-RELATED"/>
    <property type="match status" value="1"/>
</dbReference>
<dbReference type="InterPro" id="IPR000719">
    <property type="entry name" value="Prot_kinase_dom"/>
</dbReference>
<dbReference type="InterPro" id="IPR051334">
    <property type="entry name" value="SRPK"/>
</dbReference>
<dbReference type="EMBL" id="VJMJ01000193">
    <property type="protein sequence ID" value="KAF0727595.1"/>
    <property type="molecule type" value="Genomic_DNA"/>
</dbReference>
<proteinExistence type="predicted"/>
<evidence type="ECO:0000259" key="11">
    <source>
        <dbReference type="PROSITE" id="PS50011"/>
    </source>
</evidence>
<evidence type="ECO:0000256" key="9">
    <source>
        <dbReference type="PROSITE-ProRule" id="PRU10141"/>
    </source>
</evidence>
<dbReference type="PROSITE" id="PS50011">
    <property type="entry name" value="PROTEIN_KINASE_DOM"/>
    <property type="match status" value="1"/>
</dbReference>
<keyword evidence="2" id="KW-0723">Serine/threonine-protein kinase</keyword>
<dbReference type="PROSITE" id="PS00108">
    <property type="entry name" value="PROTEIN_KINASE_ST"/>
    <property type="match status" value="1"/>
</dbReference>
<feature type="binding site" evidence="9">
    <location>
        <position position="137"/>
    </location>
    <ligand>
        <name>ATP</name>
        <dbReference type="ChEBI" id="CHEBI:30616"/>
    </ligand>
</feature>
<dbReference type="InterPro" id="IPR008271">
    <property type="entry name" value="Ser/Thr_kinase_AS"/>
</dbReference>
<feature type="compositionally biased region" description="Basic residues" evidence="10">
    <location>
        <begin position="275"/>
        <end position="287"/>
    </location>
</feature>
<comment type="catalytic activity">
    <reaction evidence="8">
        <text>L-seryl-[protein] + ATP = O-phospho-L-seryl-[protein] + ADP + H(+)</text>
        <dbReference type="Rhea" id="RHEA:17989"/>
        <dbReference type="Rhea" id="RHEA-COMP:9863"/>
        <dbReference type="Rhea" id="RHEA-COMP:11604"/>
        <dbReference type="ChEBI" id="CHEBI:15378"/>
        <dbReference type="ChEBI" id="CHEBI:29999"/>
        <dbReference type="ChEBI" id="CHEBI:30616"/>
        <dbReference type="ChEBI" id="CHEBI:83421"/>
        <dbReference type="ChEBI" id="CHEBI:456216"/>
        <dbReference type="EC" id="2.7.11.1"/>
    </reaction>
</comment>
<accession>A0A6G0WK38</accession>
<evidence type="ECO:0000256" key="4">
    <source>
        <dbReference type="ARBA" id="ARBA00022741"/>
    </source>
</evidence>
<dbReference type="SMART" id="SM00220">
    <property type="entry name" value="S_TKc"/>
    <property type="match status" value="1"/>
</dbReference>
<dbReference type="Pfam" id="PF00069">
    <property type="entry name" value="Pkinase"/>
    <property type="match status" value="2"/>
</dbReference>
<gene>
    <name evidence="12" type="ORF">Ae201684_014422</name>
</gene>
<keyword evidence="4 9" id="KW-0547">Nucleotide-binding</keyword>